<dbReference type="EMBL" id="RKHK01000001">
    <property type="protein sequence ID" value="ROR73203.1"/>
    <property type="molecule type" value="Genomic_DNA"/>
</dbReference>
<gene>
    <name evidence="2" type="ORF">EDD31_1575</name>
</gene>
<evidence type="ECO:0000256" key="1">
    <source>
        <dbReference type="SAM" id="Phobius"/>
    </source>
</evidence>
<name>A0A3N2BD72_9MICO</name>
<proteinExistence type="predicted"/>
<dbReference type="AlphaFoldDB" id="A0A3N2BD72"/>
<sequence>MTLLAWLALAGAVALLLAPQRLPPASHAGAVAGAESSGARARWRLRRRSKPRPVDLGAVAAEVATRLQAGATAESAWARTMARAGLAHSQVAELDDRGVPRALAQLAEPAPAVRGAAAMRTRLTGVRPGDAVPPEAAGALPGMLAACRLSHDLGVPAAEILQRCAHGIGEAGQAHSARAIALAGPRSTARLLGWLPVFGLIVGIGLGLDPVAVLLGGGLGSLSLLAGVLCMLAGRRWVRALDRAAEHADGWSAGGAPGALDPAVVLDLADAGLSAGSSVPAMILGLGHALDDRDDGASAALRRAGRALLLGAHWPEAWADAPETLSSLSEALEPAWRDGADPGPLLRQAAAAVRAGRSRRAQEAAARLGSRLVLPLGVCYLPAFILLGVVPVVVSAGGLVLH</sequence>
<protein>
    <submittedName>
        <fullName evidence="2">Tight adherence protein B</fullName>
    </submittedName>
</protein>
<keyword evidence="1" id="KW-0812">Transmembrane</keyword>
<dbReference type="RefSeq" id="WP_211336085.1">
    <property type="nucleotide sequence ID" value="NZ_RKHK01000001.1"/>
</dbReference>
<feature type="transmembrane region" description="Helical" evidence="1">
    <location>
        <begin position="372"/>
        <end position="401"/>
    </location>
</feature>
<feature type="transmembrane region" description="Helical" evidence="1">
    <location>
        <begin position="211"/>
        <end position="233"/>
    </location>
</feature>
<comment type="caution">
    <text evidence="2">The sequence shown here is derived from an EMBL/GenBank/DDBJ whole genome shotgun (WGS) entry which is preliminary data.</text>
</comment>
<keyword evidence="3" id="KW-1185">Reference proteome</keyword>
<reference evidence="2 3" key="1">
    <citation type="submission" date="2018-11" db="EMBL/GenBank/DDBJ databases">
        <title>Sequencing the genomes of 1000 actinobacteria strains.</title>
        <authorList>
            <person name="Klenk H.-P."/>
        </authorList>
    </citation>
    <scope>NUCLEOTIDE SEQUENCE [LARGE SCALE GENOMIC DNA]</scope>
    <source>
        <strain evidence="2 3">DSM 11294</strain>
    </source>
</reference>
<keyword evidence="1" id="KW-0472">Membrane</keyword>
<accession>A0A3N2BD72</accession>
<organism evidence="2 3">
    <name type="scientific">Bogoriella caseilytica</name>
    <dbReference type="NCBI Taxonomy" id="56055"/>
    <lineage>
        <taxon>Bacteria</taxon>
        <taxon>Bacillati</taxon>
        <taxon>Actinomycetota</taxon>
        <taxon>Actinomycetes</taxon>
        <taxon>Micrococcales</taxon>
        <taxon>Bogoriellaceae</taxon>
        <taxon>Bogoriella</taxon>
    </lineage>
</organism>
<evidence type="ECO:0000313" key="3">
    <source>
        <dbReference type="Proteomes" id="UP000280668"/>
    </source>
</evidence>
<dbReference type="Proteomes" id="UP000280668">
    <property type="component" value="Unassembled WGS sequence"/>
</dbReference>
<keyword evidence="1" id="KW-1133">Transmembrane helix</keyword>
<evidence type="ECO:0000313" key="2">
    <source>
        <dbReference type="EMBL" id="ROR73203.1"/>
    </source>
</evidence>